<name>A0A967BE33_9RHOB</name>
<dbReference type="Proteomes" id="UP000639775">
    <property type="component" value="Unassembled WGS sequence"/>
</dbReference>
<accession>A0A967BE33</accession>
<comment type="caution">
    <text evidence="1">The sequence shown here is derived from an EMBL/GenBank/DDBJ whole genome shotgun (WGS) entry which is preliminary data.</text>
</comment>
<evidence type="ECO:0000313" key="2">
    <source>
        <dbReference type="Proteomes" id="UP000639775"/>
    </source>
</evidence>
<evidence type="ECO:0008006" key="3">
    <source>
        <dbReference type="Google" id="ProtNLM"/>
    </source>
</evidence>
<dbReference type="RefSeq" id="WP_167196000.1">
    <property type="nucleotide sequence ID" value="NZ_JAAORB010000013.1"/>
</dbReference>
<evidence type="ECO:0000313" key="1">
    <source>
        <dbReference type="EMBL" id="NHQ74564.1"/>
    </source>
</evidence>
<proteinExistence type="predicted"/>
<organism evidence="1 2">
    <name type="scientific">Roseovarius gahaiensis</name>
    <dbReference type="NCBI Taxonomy" id="2716691"/>
    <lineage>
        <taxon>Bacteria</taxon>
        <taxon>Pseudomonadati</taxon>
        <taxon>Pseudomonadota</taxon>
        <taxon>Alphaproteobacteria</taxon>
        <taxon>Rhodobacterales</taxon>
        <taxon>Roseobacteraceae</taxon>
        <taxon>Roseovarius</taxon>
    </lineage>
</organism>
<gene>
    <name evidence="1" type="ORF">HAT86_08815</name>
</gene>
<dbReference type="AlphaFoldDB" id="A0A967BE33"/>
<keyword evidence="2" id="KW-1185">Reference proteome</keyword>
<protein>
    <recommendedName>
        <fullName evidence="3">DUF2190 family protein</fullName>
    </recommendedName>
</protein>
<reference evidence="1" key="1">
    <citation type="submission" date="2020-03" db="EMBL/GenBank/DDBJ databases">
        <title>Roseovarius gahaiensis sp. nov., isolated from Gahai Saline Lake, China.</title>
        <authorList>
            <person name="Sun X."/>
        </authorList>
    </citation>
    <scope>NUCLEOTIDE SEQUENCE</scope>
    <source>
        <strain evidence="1">GH877</strain>
    </source>
</reference>
<sequence length="122" mass="12188">MVKLVNRAKVTTPTIGTGILTLGPAVDGFQSFAAAGVVDGDTLRYALEEGDAWEIGTGRYAAAGPSLTRTPSESSANGSTIALTGSAAVFVTATAAEFAKTYDGGSASAVFLPTQEINGGNA</sequence>
<dbReference type="EMBL" id="JAAORB010000013">
    <property type="protein sequence ID" value="NHQ74564.1"/>
    <property type="molecule type" value="Genomic_DNA"/>
</dbReference>